<feature type="domain" description="SnoaL-like" evidence="1">
    <location>
        <begin position="90"/>
        <end position="211"/>
    </location>
</feature>
<dbReference type="OrthoDB" id="118519at2"/>
<proteinExistence type="predicted"/>
<protein>
    <recommendedName>
        <fullName evidence="1">SnoaL-like domain-containing protein</fullName>
    </recommendedName>
</protein>
<keyword evidence="3" id="KW-1185">Reference proteome</keyword>
<dbReference type="EMBL" id="CP028324">
    <property type="protein sequence ID" value="AVR97792.1"/>
    <property type="molecule type" value="Genomic_DNA"/>
</dbReference>
<name>A0A2R4CE08_9BURK</name>
<dbReference type="AlphaFoldDB" id="A0A2R4CE08"/>
<dbReference type="InterPro" id="IPR032710">
    <property type="entry name" value="NTF2-like_dom_sf"/>
</dbReference>
<dbReference type="InterPro" id="IPR037401">
    <property type="entry name" value="SnoaL-like"/>
</dbReference>
<evidence type="ECO:0000313" key="3">
    <source>
        <dbReference type="Proteomes" id="UP000240505"/>
    </source>
</evidence>
<sequence>MHMHGPAGHSSAALETLHSCHGQSARSTVHRSPAPVQRGDAGGALAWRYIVMSSPQGAAMFRLIAVALLCAVLHLPAARAQDNAQAVAEIDAVVHAFQAAIVARDQAGLEALFLPADNSWLTVASEARRVEGRPRVRASNYRDFARFVGTTKAKVEERFYNVRIFSNGSIGTVYFDFDFIENDKVVNKGSESWHLVKTEQGWKISSMVFSLG</sequence>
<dbReference type="SUPFAM" id="SSF54427">
    <property type="entry name" value="NTF2-like"/>
    <property type="match status" value="1"/>
</dbReference>
<organism evidence="2 3">
    <name type="scientific">Pseudoduganella armeniaca</name>
    <dbReference type="NCBI Taxonomy" id="2072590"/>
    <lineage>
        <taxon>Bacteria</taxon>
        <taxon>Pseudomonadati</taxon>
        <taxon>Pseudomonadota</taxon>
        <taxon>Betaproteobacteria</taxon>
        <taxon>Burkholderiales</taxon>
        <taxon>Oxalobacteraceae</taxon>
        <taxon>Telluria group</taxon>
        <taxon>Pseudoduganella</taxon>
    </lineage>
</organism>
<dbReference type="Pfam" id="PF13474">
    <property type="entry name" value="SnoaL_3"/>
    <property type="match status" value="1"/>
</dbReference>
<dbReference type="Proteomes" id="UP000240505">
    <property type="component" value="Chromosome"/>
</dbReference>
<dbReference type="Gene3D" id="3.10.450.50">
    <property type="match status" value="1"/>
</dbReference>
<evidence type="ECO:0000259" key="1">
    <source>
        <dbReference type="Pfam" id="PF13474"/>
    </source>
</evidence>
<evidence type="ECO:0000313" key="2">
    <source>
        <dbReference type="EMBL" id="AVR97792.1"/>
    </source>
</evidence>
<gene>
    <name evidence="2" type="ORF">C9I28_20755</name>
</gene>
<reference evidence="2 3" key="1">
    <citation type="submission" date="2018-03" db="EMBL/GenBank/DDBJ databases">
        <title>Massilia armeniaca sp. nov., isolated from desert soil.</title>
        <authorList>
            <person name="Huang H."/>
            <person name="Ren M."/>
        </authorList>
    </citation>
    <scope>NUCLEOTIDE SEQUENCE [LARGE SCALE GENOMIC DNA]</scope>
    <source>
        <strain evidence="2 3">ZMN-3</strain>
    </source>
</reference>
<accession>A0A2R4CE08</accession>
<dbReference type="KEGG" id="masz:C9I28_20755"/>